<dbReference type="AlphaFoldDB" id="A0A418VGN3"/>
<dbReference type="EMBL" id="QYUJ01000006">
    <property type="protein sequence ID" value="RJF75290.1"/>
    <property type="molecule type" value="Genomic_DNA"/>
</dbReference>
<evidence type="ECO:0008006" key="4">
    <source>
        <dbReference type="Google" id="ProtNLM"/>
    </source>
</evidence>
<feature type="region of interest" description="Disordered" evidence="1">
    <location>
        <begin position="15"/>
        <end position="35"/>
    </location>
</feature>
<gene>
    <name evidence="2" type="ORF">D3875_01985</name>
</gene>
<accession>A0A418VGN3</accession>
<proteinExistence type="predicted"/>
<reference evidence="2 3" key="1">
    <citation type="submission" date="2018-09" db="EMBL/GenBank/DDBJ databases">
        <authorList>
            <person name="Zhu H."/>
        </authorList>
    </citation>
    <scope>NUCLEOTIDE SEQUENCE [LARGE SCALE GENOMIC DNA]</scope>
    <source>
        <strain evidence="2 3">K2S05-167</strain>
    </source>
</reference>
<organism evidence="2 3">
    <name type="scientific">Deinococcus cavernae</name>
    <dbReference type="NCBI Taxonomy" id="2320857"/>
    <lineage>
        <taxon>Bacteria</taxon>
        <taxon>Thermotogati</taxon>
        <taxon>Deinococcota</taxon>
        <taxon>Deinococci</taxon>
        <taxon>Deinococcales</taxon>
        <taxon>Deinococcaceae</taxon>
        <taxon>Deinococcus</taxon>
    </lineage>
</organism>
<keyword evidence="3" id="KW-1185">Reference proteome</keyword>
<comment type="caution">
    <text evidence="2">The sequence shown here is derived from an EMBL/GenBank/DDBJ whole genome shotgun (WGS) entry which is preliminary data.</text>
</comment>
<dbReference type="OrthoDB" id="61209at2"/>
<dbReference type="RefSeq" id="WP_119760586.1">
    <property type="nucleotide sequence ID" value="NZ_QYUJ01000006.1"/>
</dbReference>
<dbReference type="Proteomes" id="UP000286287">
    <property type="component" value="Unassembled WGS sequence"/>
</dbReference>
<sequence>MLGLITVLTSAAQAGGAAGQGQGLPPLPQTGRQAPPQLTAAITDGTGAVVIAWSQKEATPGGYTAGTDRLYAARLGPGGWTRLGGLLNEDARHNVSRLQAQLGPDGQPWLSWAEDAGIAHVDSTILSRWDGRAWSASAHYALRRNLSDAGKSSAFAVLPDGVPFLVWVNIYYPGAAAAVVQIAERNEPSWTFGRPLNVSLKNNAFFPAAAAALDGTRYAAWLEGDVARSAVRVARQRPGEPWKLLGDPLNFRTGTYTSAPVMRLTPAGEPVVAWLEDHQGLDHVFVKRWNGMRWVALGAALNVNAQASAARPSLALDQQGQAVVAWAEQRGQEPERVYVRRWTGRTWTLLGGAALNTSLQARAYQPSVTVDGAGHVVVAWCQESGVLVRRF</sequence>
<evidence type="ECO:0000313" key="3">
    <source>
        <dbReference type="Proteomes" id="UP000286287"/>
    </source>
</evidence>
<protein>
    <recommendedName>
        <fullName evidence="4">Exo-alpha-sialidase</fullName>
    </recommendedName>
</protein>
<dbReference type="SUPFAM" id="SSF89372">
    <property type="entry name" value="Fucose-specific lectin"/>
    <property type="match status" value="1"/>
</dbReference>
<evidence type="ECO:0000313" key="2">
    <source>
        <dbReference type="EMBL" id="RJF75290.1"/>
    </source>
</evidence>
<evidence type="ECO:0000256" key="1">
    <source>
        <dbReference type="SAM" id="MobiDB-lite"/>
    </source>
</evidence>
<name>A0A418VGN3_9DEIO</name>